<reference evidence="1" key="2">
    <citation type="journal article" date="2015" name="Data Brief">
        <title>Shoot transcriptome of the giant reed, Arundo donax.</title>
        <authorList>
            <person name="Barrero R.A."/>
            <person name="Guerrero F.D."/>
            <person name="Moolhuijzen P."/>
            <person name="Goolsby J.A."/>
            <person name="Tidwell J."/>
            <person name="Bellgard S.E."/>
            <person name="Bellgard M.I."/>
        </authorList>
    </citation>
    <scope>NUCLEOTIDE SEQUENCE</scope>
    <source>
        <tissue evidence="1">Shoot tissue taken approximately 20 cm above the soil surface</tissue>
    </source>
</reference>
<evidence type="ECO:0000313" key="1">
    <source>
        <dbReference type="EMBL" id="JAD57080.1"/>
    </source>
</evidence>
<sequence>MSFFSLAKIGEEAFKLKFIDCHKDSVAGLADAYATACAGDVTPEVQL</sequence>
<organism evidence="1">
    <name type="scientific">Arundo donax</name>
    <name type="common">Giant reed</name>
    <name type="synonym">Donax arundinaceus</name>
    <dbReference type="NCBI Taxonomy" id="35708"/>
    <lineage>
        <taxon>Eukaryota</taxon>
        <taxon>Viridiplantae</taxon>
        <taxon>Streptophyta</taxon>
        <taxon>Embryophyta</taxon>
        <taxon>Tracheophyta</taxon>
        <taxon>Spermatophyta</taxon>
        <taxon>Magnoliopsida</taxon>
        <taxon>Liliopsida</taxon>
        <taxon>Poales</taxon>
        <taxon>Poaceae</taxon>
        <taxon>PACMAD clade</taxon>
        <taxon>Arundinoideae</taxon>
        <taxon>Arundineae</taxon>
        <taxon>Arundo</taxon>
    </lineage>
</organism>
<dbReference type="AlphaFoldDB" id="A0A0A9B7D0"/>
<proteinExistence type="predicted"/>
<accession>A0A0A9B7D0</accession>
<protein>
    <submittedName>
        <fullName evidence="1">Uncharacterized protein</fullName>
    </submittedName>
</protein>
<reference evidence="1" key="1">
    <citation type="submission" date="2014-09" db="EMBL/GenBank/DDBJ databases">
        <authorList>
            <person name="Magalhaes I.L.F."/>
            <person name="Oliveira U."/>
            <person name="Santos F.R."/>
            <person name="Vidigal T.H.D.A."/>
            <person name="Brescovit A.D."/>
            <person name="Santos A.J."/>
        </authorList>
    </citation>
    <scope>NUCLEOTIDE SEQUENCE</scope>
    <source>
        <tissue evidence="1">Shoot tissue taken approximately 20 cm above the soil surface</tissue>
    </source>
</reference>
<dbReference type="EMBL" id="GBRH01240815">
    <property type="protein sequence ID" value="JAD57080.1"/>
    <property type="molecule type" value="Transcribed_RNA"/>
</dbReference>
<name>A0A0A9B7D0_ARUDO</name>